<comment type="similarity">
    <text evidence="11">Belongs to the ubiquitin-conjugating enzyme family.</text>
</comment>
<keyword evidence="5 11" id="KW-0067">ATP-binding</keyword>
<evidence type="ECO:0000313" key="14">
    <source>
        <dbReference type="EMBL" id="GIY82280.1"/>
    </source>
</evidence>
<dbReference type="EMBL" id="BPLQ01014703">
    <property type="protein sequence ID" value="GIY82280.1"/>
    <property type="molecule type" value="Genomic_DNA"/>
</dbReference>
<evidence type="ECO:0000256" key="7">
    <source>
        <dbReference type="ARBA" id="ARBA00076317"/>
    </source>
</evidence>
<dbReference type="InterPro" id="IPR016135">
    <property type="entry name" value="UBQ-conjugating_enzyme/RWD"/>
</dbReference>
<dbReference type="PANTHER" id="PTHR24067">
    <property type="entry name" value="UBIQUITIN-CONJUGATING ENZYME E2"/>
    <property type="match status" value="1"/>
</dbReference>
<comment type="caution">
    <text evidence="14">The sequence shown here is derived from an EMBL/GenBank/DDBJ whole genome shotgun (WGS) entry which is preliminary data.</text>
</comment>
<dbReference type="FunFam" id="3.10.110.10:FF:000041">
    <property type="entry name" value="Ubiquitin-conjugating enzyme E2 T"/>
    <property type="match status" value="1"/>
</dbReference>
<dbReference type="EC" id="2.3.2.23" evidence="1"/>
<dbReference type="PROSITE" id="PS00183">
    <property type="entry name" value="UBC_1"/>
    <property type="match status" value="1"/>
</dbReference>
<evidence type="ECO:0000256" key="12">
    <source>
        <dbReference type="SAM" id="MobiDB-lite"/>
    </source>
</evidence>
<evidence type="ECO:0000256" key="10">
    <source>
        <dbReference type="PROSITE-ProRule" id="PRU10133"/>
    </source>
</evidence>
<dbReference type="Pfam" id="PF00179">
    <property type="entry name" value="UQ_con"/>
    <property type="match status" value="1"/>
</dbReference>
<dbReference type="InterPro" id="IPR050113">
    <property type="entry name" value="Ub_conjugating_enzyme"/>
</dbReference>
<dbReference type="SMART" id="SM00212">
    <property type="entry name" value="UBCc"/>
    <property type="match status" value="1"/>
</dbReference>
<evidence type="ECO:0000256" key="5">
    <source>
        <dbReference type="ARBA" id="ARBA00022840"/>
    </source>
</evidence>
<dbReference type="Proteomes" id="UP001054837">
    <property type="component" value="Unassembled WGS sequence"/>
</dbReference>
<dbReference type="InterPro" id="IPR023313">
    <property type="entry name" value="UBQ-conjugating_AS"/>
</dbReference>
<evidence type="ECO:0000256" key="1">
    <source>
        <dbReference type="ARBA" id="ARBA00012486"/>
    </source>
</evidence>
<evidence type="ECO:0000256" key="3">
    <source>
        <dbReference type="ARBA" id="ARBA00022741"/>
    </source>
</evidence>
<evidence type="ECO:0000256" key="6">
    <source>
        <dbReference type="ARBA" id="ARBA00072440"/>
    </source>
</evidence>
<name>A0AAV4WJT7_9ARAC</name>
<proteinExistence type="inferred from homology"/>
<keyword evidence="3 11" id="KW-0547">Nucleotide-binding</keyword>
<reference evidence="14 15" key="1">
    <citation type="submission" date="2021-06" db="EMBL/GenBank/DDBJ databases">
        <title>Caerostris darwini draft genome.</title>
        <authorList>
            <person name="Kono N."/>
            <person name="Arakawa K."/>
        </authorList>
    </citation>
    <scope>NUCLEOTIDE SEQUENCE [LARGE SCALE GENOMIC DNA]</scope>
</reference>
<protein>
    <recommendedName>
        <fullName evidence="6">Ubiquitin-conjugating enzyme E2 T</fullName>
        <ecNumber evidence="1">2.3.2.23</ecNumber>
    </recommendedName>
    <alternativeName>
        <fullName evidence="7">E2 ubiquitin-conjugating enzyme T</fullName>
    </alternativeName>
    <alternativeName>
        <fullName evidence="9">Ubiquitin carrier protein T</fullName>
    </alternativeName>
    <alternativeName>
        <fullName evidence="8">Ubiquitin-protein ligase T</fullName>
    </alternativeName>
</protein>
<gene>
    <name evidence="14" type="primary">ube2t</name>
    <name evidence="14" type="ORF">CDAR_536281</name>
</gene>
<keyword evidence="15" id="KW-1185">Reference proteome</keyword>
<feature type="active site" description="Glycyl thioester intermediate" evidence="10">
    <location>
        <position position="85"/>
    </location>
</feature>
<feature type="compositionally biased region" description="Polar residues" evidence="12">
    <location>
        <begin position="154"/>
        <end position="168"/>
    </location>
</feature>
<dbReference type="InterPro" id="IPR000608">
    <property type="entry name" value="UBC"/>
</dbReference>
<feature type="domain" description="UBC core" evidence="13">
    <location>
        <begin position="2"/>
        <end position="151"/>
    </location>
</feature>
<accession>A0AAV4WJT7</accession>
<dbReference type="CDD" id="cd23805">
    <property type="entry name" value="UBCc_UBE2T"/>
    <property type="match status" value="1"/>
</dbReference>
<evidence type="ECO:0000256" key="2">
    <source>
        <dbReference type="ARBA" id="ARBA00022679"/>
    </source>
</evidence>
<evidence type="ECO:0000256" key="4">
    <source>
        <dbReference type="ARBA" id="ARBA00022786"/>
    </source>
</evidence>
<dbReference type="GO" id="GO:0061631">
    <property type="term" value="F:ubiquitin conjugating enzyme activity"/>
    <property type="evidence" value="ECO:0007669"/>
    <property type="project" value="UniProtKB-EC"/>
</dbReference>
<dbReference type="GO" id="GO:0005524">
    <property type="term" value="F:ATP binding"/>
    <property type="evidence" value="ECO:0007669"/>
    <property type="project" value="UniProtKB-UniRule"/>
</dbReference>
<dbReference type="SUPFAM" id="SSF54495">
    <property type="entry name" value="UBC-like"/>
    <property type="match status" value="1"/>
</dbReference>
<feature type="region of interest" description="Disordered" evidence="12">
    <location>
        <begin position="149"/>
        <end position="180"/>
    </location>
</feature>
<keyword evidence="4 11" id="KW-0833">Ubl conjugation pathway</keyword>
<dbReference type="AlphaFoldDB" id="A0AAV4WJT7"/>
<evidence type="ECO:0000256" key="9">
    <source>
        <dbReference type="ARBA" id="ARBA00082133"/>
    </source>
</evidence>
<evidence type="ECO:0000256" key="11">
    <source>
        <dbReference type="RuleBase" id="RU362109"/>
    </source>
</evidence>
<dbReference type="Gene3D" id="3.10.110.10">
    <property type="entry name" value="Ubiquitin Conjugating Enzyme"/>
    <property type="match status" value="1"/>
</dbReference>
<evidence type="ECO:0000313" key="15">
    <source>
        <dbReference type="Proteomes" id="UP001054837"/>
    </source>
</evidence>
<evidence type="ECO:0000256" key="8">
    <source>
        <dbReference type="ARBA" id="ARBA00077509"/>
    </source>
</evidence>
<sequence length="180" mass="20666">MQCSFRLKKELERFRNEPASGISLWPTENINQLKASVMGPSGTPYENGVFYIDIQVPDKYPFVPPNVRFITAIYHPNVDDSGRICLDTLKLPPQGSWKPSLNLVSILINIQLLMGEPNFNDPLMDDIAKEYQMNRESFIKHAQEWTKRHAVPSKNDQPAITSVKQSADNFDLPETKRMRF</sequence>
<dbReference type="PROSITE" id="PS50127">
    <property type="entry name" value="UBC_2"/>
    <property type="match status" value="1"/>
</dbReference>
<organism evidence="14 15">
    <name type="scientific">Caerostris darwini</name>
    <dbReference type="NCBI Taxonomy" id="1538125"/>
    <lineage>
        <taxon>Eukaryota</taxon>
        <taxon>Metazoa</taxon>
        <taxon>Ecdysozoa</taxon>
        <taxon>Arthropoda</taxon>
        <taxon>Chelicerata</taxon>
        <taxon>Arachnida</taxon>
        <taxon>Araneae</taxon>
        <taxon>Araneomorphae</taxon>
        <taxon>Entelegynae</taxon>
        <taxon>Araneoidea</taxon>
        <taxon>Araneidae</taxon>
        <taxon>Caerostris</taxon>
    </lineage>
</organism>
<evidence type="ECO:0000259" key="13">
    <source>
        <dbReference type="PROSITE" id="PS50127"/>
    </source>
</evidence>
<keyword evidence="2" id="KW-0808">Transferase</keyword>